<protein>
    <submittedName>
        <fullName evidence="6">MarR family transcriptional regulator</fullName>
    </submittedName>
</protein>
<comment type="caution">
    <text evidence="6">The sequence shown here is derived from an EMBL/GenBank/DDBJ whole genome shotgun (WGS) entry which is preliminary data.</text>
</comment>
<dbReference type="RefSeq" id="WP_265963456.1">
    <property type="nucleotide sequence ID" value="NZ_JAPEVI010000003.1"/>
</dbReference>
<dbReference type="InterPro" id="IPR039422">
    <property type="entry name" value="MarR/SlyA-like"/>
</dbReference>
<dbReference type="Pfam" id="PF12802">
    <property type="entry name" value="MarR_2"/>
    <property type="match status" value="1"/>
</dbReference>
<dbReference type="PRINTS" id="PR00598">
    <property type="entry name" value="HTHMARR"/>
</dbReference>
<evidence type="ECO:0000313" key="6">
    <source>
        <dbReference type="EMBL" id="MCX2723688.1"/>
    </source>
</evidence>
<evidence type="ECO:0000259" key="5">
    <source>
        <dbReference type="PROSITE" id="PS50995"/>
    </source>
</evidence>
<dbReference type="SMART" id="SM00347">
    <property type="entry name" value="HTH_MARR"/>
    <property type="match status" value="1"/>
</dbReference>
<accession>A0ABT3R3A0</accession>
<proteinExistence type="predicted"/>
<evidence type="ECO:0000313" key="7">
    <source>
        <dbReference type="Proteomes" id="UP001300261"/>
    </source>
</evidence>
<dbReference type="EMBL" id="JAPEVI010000003">
    <property type="protein sequence ID" value="MCX2723688.1"/>
    <property type="molecule type" value="Genomic_DNA"/>
</dbReference>
<dbReference type="SUPFAM" id="SSF46785">
    <property type="entry name" value="Winged helix' DNA-binding domain"/>
    <property type="match status" value="1"/>
</dbReference>
<dbReference type="InterPro" id="IPR011991">
    <property type="entry name" value="ArsR-like_HTH"/>
</dbReference>
<dbReference type="CDD" id="cd00090">
    <property type="entry name" value="HTH_ARSR"/>
    <property type="match status" value="1"/>
</dbReference>
<dbReference type="InterPro" id="IPR036388">
    <property type="entry name" value="WH-like_DNA-bd_sf"/>
</dbReference>
<dbReference type="Gene3D" id="1.10.10.10">
    <property type="entry name" value="Winged helix-like DNA-binding domain superfamily/Winged helix DNA-binding domain"/>
    <property type="match status" value="1"/>
</dbReference>
<dbReference type="Proteomes" id="UP001300261">
    <property type="component" value="Unassembled WGS sequence"/>
</dbReference>
<sequence>MVEDVVRSLGYATLGSRLKRIGERLQAETQELAGELAGTDLPTPHNPVLAALDLHGPLSIGDLAKALGHSQPGVTRMINKMKADGLVVGQPDDRDRRVSTIALTEKGAVLVATLRATLWPAVTLAVENACAQLSGPFLEQLAQLEDALAEVPITQRVPSPPLPDWDSLARRREEG</sequence>
<dbReference type="PANTHER" id="PTHR33164">
    <property type="entry name" value="TRANSCRIPTIONAL REGULATOR, MARR FAMILY"/>
    <property type="match status" value="1"/>
</dbReference>
<organism evidence="6 7">
    <name type="scientific">Roseibium salinum</name>
    <dbReference type="NCBI Taxonomy" id="1604349"/>
    <lineage>
        <taxon>Bacteria</taxon>
        <taxon>Pseudomonadati</taxon>
        <taxon>Pseudomonadota</taxon>
        <taxon>Alphaproteobacteria</taxon>
        <taxon>Hyphomicrobiales</taxon>
        <taxon>Stappiaceae</taxon>
        <taxon>Roseibium</taxon>
    </lineage>
</organism>
<evidence type="ECO:0000256" key="2">
    <source>
        <dbReference type="ARBA" id="ARBA00023125"/>
    </source>
</evidence>
<dbReference type="PROSITE" id="PS50995">
    <property type="entry name" value="HTH_MARR_2"/>
    <property type="match status" value="1"/>
</dbReference>
<feature type="region of interest" description="Disordered" evidence="4">
    <location>
        <begin position="155"/>
        <end position="175"/>
    </location>
</feature>
<keyword evidence="1" id="KW-0805">Transcription regulation</keyword>
<feature type="domain" description="HTH marR-type" evidence="5">
    <location>
        <begin position="11"/>
        <end position="150"/>
    </location>
</feature>
<dbReference type="InterPro" id="IPR000835">
    <property type="entry name" value="HTH_MarR-typ"/>
</dbReference>
<dbReference type="InterPro" id="IPR036390">
    <property type="entry name" value="WH_DNA-bd_sf"/>
</dbReference>
<evidence type="ECO:0000256" key="1">
    <source>
        <dbReference type="ARBA" id="ARBA00023015"/>
    </source>
</evidence>
<name>A0ABT3R3A0_9HYPH</name>
<reference evidence="6 7" key="1">
    <citation type="journal article" date="2016" name="Int. J. Syst. Evol. Microbiol.">
        <title>Labrenzia salina sp. nov., isolated from the rhizosphere of the halophyte Arthrocnemum macrostachyum.</title>
        <authorList>
            <person name="Camacho M."/>
            <person name="Redondo-Gomez S."/>
            <person name="Rodriguez-Llorente I."/>
            <person name="Rohde M."/>
            <person name="Sproer C."/>
            <person name="Schumann P."/>
            <person name="Klenk H.P."/>
            <person name="Montero-Calasanz M.D.C."/>
        </authorList>
    </citation>
    <scope>NUCLEOTIDE SEQUENCE [LARGE SCALE GENOMIC DNA]</scope>
    <source>
        <strain evidence="6 7">DSM 29163</strain>
    </source>
</reference>
<keyword evidence="7" id="KW-1185">Reference proteome</keyword>
<evidence type="ECO:0000256" key="3">
    <source>
        <dbReference type="ARBA" id="ARBA00023163"/>
    </source>
</evidence>
<gene>
    <name evidence="6" type="ORF">ON753_15135</name>
</gene>
<evidence type="ECO:0000256" key="4">
    <source>
        <dbReference type="SAM" id="MobiDB-lite"/>
    </source>
</evidence>
<dbReference type="PANTHER" id="PTHR33164:SF64">
    <property type="entry name" value="TRANSCRIPTIONAL REGULATOR SLYA"/>
    <property type="match status" value="1"/>
</dbReference>
<keyword evidence="3" id="KW-0804">Transcription</keyword>
<keyword evidence="2" id="KW-0238">DNA-binding</keyword>